<evidence type="ECO:0000256" key="1">
    <source>
        <dbReference type="ARBA" id="ARBA00004167"/>
    </source>
</evidence>
<comment type="caution">
    <text evidence="7">The sequence shown here is derived from an EMBL/GenBank/DDBJ whole genome shotgun (WGS) entry which is preliminary data.</text>
</comment>
<dbReference type="Gene3D" id="1.20.1440.20">
    <property type="entry name" value="LemA-like domain"/>
    <property type="match status" value="1"/>
</dbReference>
<evidence type="ECO:0000313" key="8">
    <source>
        <dbReference type="Proteomes" id="UP000010420"/>
    </source>
</evidence>
<dbReference type="PANTHER" id="PTHR34478">
    <property type="entry name" value="PROTEIN LEMA"/>
    <property type="match status" value="1"/>
</dbReference>
<evidence type="ECO:0000313" key="7">
    <source>
        <dbReference type="EMBL" id="EKY28930.1"/>
    </source>
</evidence>
<dbReference type="SUPFAM" id="SSF140478">
    <property type="entry name" value="LemA-like"/>
    <property type="match status" value="1"/>
</dbReference>
<sequence>MKGDEIMKSWVKTLIVIAVILIIIAIPTISSYNNLVTLEQAVDISESNIDTQLQRRSDLIPNLVNTVKGYASQEKDIFTDIANARSKLAGATNVNDQANADNELSNALSRLLVVVENYPDLKSNQNFIDLSVQLEGTENRIAIARQDYNTAVTEYNTKRKSFPTNIVASIFNFKEKPLYKANQDAQNVPEVDFSS</sequence>
<dbReference type="Proteomes" id="UP000010420">
    <property type="component" value="Unassembled WGS sequence"/>
</dbReference>
<dbReference type="InterPro" id="IPR007156">
    <property type="entry name" value="MamQ_LemA"/>
</dbReference>
<keyword evidence="5 6" id="KW-0472">Membrane</keyword>
<keyword evidence="8" id="KW-1185">Reference proteome</keyword>
<reference evidence="7 8" key="1">
    <citation type="submission" date="2012-05" db="EMBL/GenBank/DDBJ databases">
        <authorList>
            <person name="Weinstock G."/>
            <person name="Sodergren E."/>
            <person name="Lobos E.A."/>
            <person name="Fulton L."/>
            <person name="Fulton R."/>
            <person name="Courtney L."/>
            <person name="Fronick C."/>
            <person name="O'Laughlin M."/>
            <person name="Godfrey J."/>
            <person name="Wilson R.M."/>
            <person name="Miner T."/>
            <person name="Farmer C."/>
            <person name="Delehaunty K."/>
            <person name="Cordes M."/>
            <person name="Minx P."/>
            <person name="Tomlinson C."/>
            <person name="Chen J."/>
            <person name="Wollam A."/>
            <person name="Pepin K.H."/>
            <person name="Bhonagiri V."/>
            <person name="Zhang X."/>
            <person name="Suruliraj S."/>
            <person name="Warren W."/>
            <person name="Mitreva M."/>
            <person name="Mardis E.R."/>
            <person name="Wilson R.K."/>
        </authorList>
    </citation>
    <scope>NUCLEOTIDE SEQUENCE [LARGE SCALE GENOMIC DNA]</scope>
    <source>
        <strain evidence="7 8">DSM 1785</strain>
    </source>
</reference>
<dbReference type="GO" id="GO:0016020">
    <property type="term" value="C:membrane"/>
    <property type="evidence" value="ECO:0007669"/>
    <property type="project" value="UniProtKB-SubCell"/>
</dbReference>
<evidence type="ECO:0000256" key="3">
    <source>
        <dbReference type="ARBA" id="ARBA00022692"/>
    </source>
</evidence>
<dbReference type="Pfam" id="PF04011">
    <property type="entry name" value="LemA"/>
    <property type="match status" value="1"/>
</dbReference>
<dbReference type="InterPro" id="IPR023353">
    <property type="entry name" value="LemA-like_dom_sf"/>
</dbReference>
<keyword evidence="4 6" id="KW-1133">Transmembrane helix</keyword>
<dbReference type="eggNOG" id="COG1704">
    <property type="taxonomic scope" value="Bacteria"/>
</dbReference>
<organism evidence="7 8">
    <name type="scientific">Clostridium celatum DSM 1785</name>
    <dbReference type="NCBI Taxonomy" id="545697"/>
    <lineage>
        <taxon>Bacteria</taxon>
        <taxon>Bacillati</taxon>
        <taxon>Bacillota</taxon>
        <taxon>Clostridia</taxon>
        <taxon>Eubacteriales</taxon>
        <taxon>Clostridiaceae</taxon>
        <taxon>Clostridium</taxon>
    </lineage>
</organism>
<evidence type="ECO:0000256" key="4">
    <source>
        <dbReference type="ARBA" id="ARBA00022989"/>
    </source>
</evidence>
<protein>
    <submittedName>
        <fullName evidence="7">LemA family protein</fullName>
    </submittedName>
</protein>
<comment type="similarity">
    <text evidence="2">Belongs to the LemA family.</text>
</comment>
<comment type="subcellular location">
    <subcellularLocation>
        <location evidence="1">Membrane</location>
        <topology evidence="1">Single-pass membrane protein</topology>
    </subcellularLocation>
</comment>
<feature type="transmembrane region" description="Helical" evidence="6">
    <location>
        <begin position="12"/>
        <end position="32"/>
    </location>
</feature>
<dbReference type="AlphaFoldDB" id="L1QMJ8"/>
<dbReference type="PANTHER" id="PTHR34478:SF2">
    <property type="entry name" value="MEMBRANE PROTEIN"/>
    <property type="match status" value="1"/>
</dbReference>
<evidence type="ECO:0000256" key="5">
    <source>
        <dbReference type="ARBA" id="ARBA00023136"/>
    </source>
</evidence>
<gene>
    <name evidence="7" type="ORF">HMPREF0216_00525</name>
</gene>
<name>L1QMJ8_9CLOT</name>
<dbReference type="STRING" id="545697.HMPREF0216_00525"/>
<accession>L1QMJ8</accession>
<evidence type="ECO:0000256" key="6">
    <source>
        <dbReference type="SAM" id="Phobius"/>
    </source>
</evidence>
<keyword evidence="3 6" id="KW-0812">Transmembrane</keyword>
<dbReference type="PATRIC" id="fig|545697.3.peg.520"/>
<dbReference type="HOGENOM" id="CLU_056714_0_1_9"/>
<evidence type="ECO:0000256" key="2">
    <source>
        <dbReference type="ARBA" id="ARBA00008854"/>
    </source>
</evidence>
<dbReference type="EMBL" id="AMEZ01000015">
    <property type="protein sequence ID" value="EKY28930.1"/>
    <property type="molecule type" value="Genomic_DNA"/>
</dbReference>
<proteinExistence type="inferred from homology"/>